<keyword evidence="1" id="KW-1133">Transmembrane helix</keyword>
<dbReference type="AlphaFoldDB" id="A0A1T5CEB3"/>
<proteinExistence type="predicted"/>
<dbReference type="EMBL" id="FUYS01000004">
    <property type="protein sequence ID" value="SKB57759.1"/>
    <property type="molecule type" value="Genomic_DNA"/>
</dbReference>
<sequence length="41" mass="4498">MLMIPIPINFVAGILCTMQIIVNIAPHGFRHDTDELFTAGS</sequence>
<organism evidence="2 3">
    <name type="scientific">Parapedobacter luteus</name>
    <dbReference type="NCBI Taxonomy" id="623280"/>
    <lineage>
        <taxon>Bacteria</taxon>
        <taxon>Pseudomonadati</taxon>
        <taxon>Bacteroidota</taxon>
        <taxon>Sphingobacteriia</taxon>
        <taxon>Sphingobacteriales</taxon>
        <taxon>Sphingobacteriaceae</taxon>
        <taxon>Parapedobacter</taxon>
    </lineage>
</organism>
<dbReference type="STRING" id="623280.SAMN05660226_02142"/>
<feature type="transmembrane region" description="Helical" evidence="1">
    <location>
        <begin position="6"/>
        <end position="25"/>
    </location>
</feature>
<protein>
    <submittedName>
        <fullName evidence="2">Uncharacterized protein</fullName>
    </submittedName>
</protein>
<evidence type="ECO:0000256" key="1">
    <source>
        <dbReference type="SAM" id="Phobius"/>
    </source>
</evidence>
<accession>A0A1T5CEB3</accession>
<gene>
    <name evidence="2" type="ORF">SAMN05660226_02142</name>
</gene>
<evidence type="ECO:0000313" key="3">
    <source>
        <dbReference type="Proteomes" id="UP000190541"/>
    </source>
</evidence>
<evidence type="ECO:0000313" key="2">
    <source>
        <dbReference type="EMBL" id="SKB57759.1"/>
    </source>
</evidence>
<dbReference type="Proteomes" id="UP000190541">
    <property type="component" value="Unassembled WGS sequence"/>
</dbReference>
<keyword evidence="3" id="KW-1185">Reference proteome</keyword>
<keyword evidence="1" id="KW-0472">Membrane</keyword>
<reference evidence="2 3" key="1">
    <citation type="submission" date="2017-02" db="EMBL/GenBank/DDBJ databases">
        <authorList>
            <person name="Peterson S.W."/>
        </authorList>
    </citation>
    <scope>NUCLEOTIDE SEQUENCE [LARGE SCALE GENOMIC DNA]</scope>
    <source>
        <strain evidence="2 3">DSM 22899</strain>
    </source>
</reference>
<keyword evidence="1" id="KW-0812">Transmembrane</keyword>
<name>A0A1T5CEB3_9SPHI</name>